<name>A0A6G1SLD6_9ACAR</name>
<evidence type="ECO:0000256" key="2">
    <source>
        <dbReference type="ARBA" id="ARBA00009508"/>
    </source>
</evidence>
<reference evidence="14" key="1">
    <citation type="submission" date="2018-10" db="EMBL/GenBank/DDBJ databases">
        <title>Transcriptome assembly of Aceria tosichella (Wheat curl mite) Type 2.</title>
        <authorList>
            <person name="Scully E.D."/>
            <person name="Geib S.M."/>
            <person name="Palmer N.A."/>
            <person name="Gupta A.K."/>
            <person name="Sarath G."/>
            <person name="Tatineni S."/>
        </authorList>
    </citation>
    <scope>NUCLEOTIDE SEQUENCE</scope>
    <source>
        <strain evidence="14">LincolnNE</strain>
    </source>
</reference>
<dbReference type="PANTHER" id="PTHR12964:SF0">
    <property type="entry name" value="NADH DEHYDROGENASE [UBIQUINONE] 1 ALPHA SUBCOMPLEX SUBUNIT 6"/>
    <property type="match status" value="1"/>
</dbReference>
<evidence type="ECO:0000256" key="8">
    <source>
        <dbReference type="ARBA" id="ARBA00022982"/>
    </source>
</evidence>
<keyword evidence="6" id="KW-0679">Respiratory chain</keyword>
<dbReference type="GO" id="GO:0045271">
    <property type="term" value="C:respiratory chain complex I"/>
    <property type="evidence" value="ECO:0007669"/>
    <property type="project" value="InterPro"/>
</dbReference>
<evidence type="ECO:0000256" key="13">
    <source>
        <dbReference type="ARBA" id="ARBA00046116"/>
    </source>
</evidence>
<dbReference type="GO" id="GO:0005743">
    <property type="term" value="C:mitochondrial inner membrane"/>
    <property type="evidence" value="ECO:0007669"/>
    <property type="project" value="UniProtKB-SubCell"/>
</dbReference>
<dbReference type="InterPro" id="IPR016488">
    <property type="entry name" value="NADH_Ub_cplx-1_asu_su-6"/>
</dbReference>
<evidence type="ECO:0000313" key="14">
    <source>
        <dbReference type="EMBL" id="MDE51295.1"/>
    </source>
</evidence>
<proteinExistence type="inferred from homology"/>
<comment type="subunit">
    <text evidence="3">Mammalian complex I is composed of 45 different subunits.</text>
</comment>
<gene>
    <name evidence="14" type="primary">NDUFA6_1</name>
    <name evidence="14" type="ORF">g.13723</name>
</gene>
<dbReference type="CDD" id="cd20266">
    <property type="entry name" value="Complex1_LYR_NDUFA6_LYRM6"/>
    <property type="match status" value="1"/>
</dbReference>
<comment type="function">
    <text evidence="13">Accessory subunit of the mitochondrial membrane respiratory chain NADH dehydrogenase (Complex I), that is believed to be not involved in catalysis. Required for proper complex I assembly. Complex I functions in the transfer of electrons from NADH to the respiratory chain. The immediate electron acceptor for the enzyme is believed to be ubiquinone.</text>
</comment>
<accession>A0A6G1SLD6</accession>
<dbReference type="PANTHER" id="PTHR12964">
    <property type="entry name" value="NADH-UBIQUINONE OXIDOREDUCTASE B14 SUBUNIT"/>
    <property type="match status" value="1"/>
</dbReference>
<evidence type="ECO:0000256" key="9">
    <source>
        <dbReference type="ARBA" id="ARBA00023128"/>
    </source>
</evidence>
<sequence>MAPKLKNITWNFVPVKSGALNDNRDLRRRAINLYKAWYRQIPVIFYDYRMPIQPEVGRSKLREIFVKNSQIDDPKVINHLIMKGEMELNETVNKQKEECHLWKYFRTIERRPQSFLTKFLEGR</sequence>
<keyword evidence="7" id="KW-0999">Mitochondrion inner membrane</keyword>
<evidence type="ECO:0000256" key="6">
    <source>
        <dbReference type="ARBA" id="ARBA00022660"/>
    </source>
</evidence>
<protein>
    <recommendedName>
        <fullName evidence="4">NADH dehydrogenase [ubiquinone] 1 alpha subcomplex subunit 6</fullName>
    </recommendedName>
    <alternativeName>
        <fullName evidence="11">Complex I-B14</fullName>
    </alternativeName>
    <alternativeName>
        <fullName evidence="12">NADH-ubiquinone oxidoreductase B14 subunit</fullName>
    </alternativeName>
</protein>
<comment type="subcellular location">
    <subcellularLocation>
        <location evidence="1">Mitochondrion inner membrane</location>
        <topology evidence="1">Peripheral membrane protein</topology>
        <orientation evidence="1">Matrix side</orientation>
    </subcellularLocation>
</comment>
<evidence type="ECO:0000256" key="1">
    <source>
        <dbReference type="ARBA" id="ARBA00004443"/>
    </source>
</evidence>
<evidence type="ECO:0000256" key="4">
    <source>
        <dbReference type="ARBA" id="ARBA00016386"/>
    </source>
</evidence>
<keyword evidence="9" id="KW-0496">Mitochondrion</keyword>
<keyword evidence="8" id="KW-0249">Electron transport</keyword>
<dbReference type="InterPro" id="IPR045299">
    <property type="entry name" value="Complex1_LYR_NDUFA6_LYRM6"/>
</dbReference>
<dbReference type="AlphaFoldDB" id="A0A6G1SLD6"/>
<keyword evidence="14" id="KW-0830">Ubiquinone</keyword>
<dbReference type="GO" id="GO:0006979">
    <property type="term" value="P:response to oxidative stress"/>
    <property type="evidence" value="ECO:0007669"/>
    <property type="project" value="TreeGrafter"/>
</dbReference>
<keyword evidence="10" id="KW-0472">Membrane</keyword>
<evidence type="ECO:0000256" key="10">
    <source>
        <dbReference type="ARBA" id="ARBA00023136"/>
    </source>
</evidence>
<keyword evidence="5" id="KW-0813">Transport</keyword>
<evidence type="ECO:0000256" key="12">
    <source>
        <dbReference type="ARBA" id="ARBA00032352"/>
    </source>
</evidence>
<comment type="similarity">
    <text evidence="2">Belongs to the complex I LYR family.</text>
</comment>
<dbReference type="EMBL" id="GGYP01006524">
    <property type="protein sequence ID" value="MDE51295.1"/>
    <property type="molecule type" value="Transcribed_RNA"/>
</dbReference>
<evidence type="ECO:0000256" key="7">
    <source>
        <dbReference type="ARBA" id="ARBA00022792"/>
    </source>
</evidence>
<evidence type="ECO:0000256" key="11">
    <source>
        <dbReference type="ARBA" id="ARBA00030213"/>
    </source>
</evidence>
<evidence type="ECO:0000256" key="3">
    <source>
        <dbReference type="ARBA" id="ARBA00011790"/>
    </source>
</evidence>
<evidence type="ECO:0000256" key="5">
    <source>
        <dbReference type="ARBA" id="ARBA00022448"/>
    </source>
</evidence>
<organism evidence="14">
    <name type="scientific">Aceria tosichella</name>
    <name type="common">wheat curl mite</name>
    <dbReference type="NCBI Taxonomy" id="561515"/>
    <lineage>
        <taxon>Eukaryota</taxon>
        <taxon>Metazoa</taxon>
        <taxon>Ecdysozoa</taxon>
        <taxon>Arthropoda</taxon>
        <taxon>Chelicerata</taxon>
        <taxon>Arachnida</taxon>
        <taxon>Acari</taxon>
        <taxon>Acariformes</taxon>
        <taxon>Trombidiformes</taxon>
        <taxon>Prostigmata</taxon>
        <taxon>Eupodina</taxon>
        <taxon>Eriophyoidea</taxon>
        <taxon>Eriophyidae</taxon>
        <taxon>Eriophyinae</taxon>
        <taxon>Aceriini</taxon>
        <taxon>Aceria</taxon>
    </lineage>
</organism>